<accession>A0A386ZDK6</accession>
<evidence type="ECO:0000313" key="1">
    <source>
        <dbReference type="EMBL" id="AYF75741.1"/>
    </source>
</evidence>
<sequence>MPVATIGSREARVNTSRIQRLRDLIEHPRTGAAERAAAQRMLERILGSGPVRTVGDRSYGQRFERGGRHAGLSRIADMVREDIALARVFAEAVVAGELASRNAVRDAPAGITYTVDTPFDAGIRVVVAEVPQEWGWEDSGVESQALRRLVAELRDIMDAYNHDGSDIGRRFHGHVEVRA</sequence>
<organism evidence="1 2">
    <name type="scientific">Nocardia yunnanensis</name>
    <dbReference type="NCBI Taxonomy" id="2382165"/>
    <lineage>
        <taxon>Bacteria</taxon>
        <taxon>Bacillati</taxon>
        <taxon>Actinomycetota</taxon>
        <taxon>Actinomycetes</taxon>
        <taxon>Mycobacteriales</taxon>
        <taxon>Nocardiaceae</taxon>
        <taxon>Nocardia</taxon>
    </lineage>
</organism>
<evidence type="ECO:0000313" key="2">
    <source>
        <dbReference type="Proteomes" id="UP000267164"/>
    </source>
</evidence>
<proteinExistence type="predicted"/>
<protein>
    <submittedName>
        <fullName evidence="1">Uncharacterized protein</fullName>
    </submittedName>
</protein>
<dbReference type="EMBL" id="CP032568">
    <property type="protein sequence ID" value="AYF75741.1"/>
    <property type="molecule type" value="Genomic_DNA"/>
</dbReference>
<dbReference type="AlphaFoldDB" id="A0A386ZDK6"/>
<keyword evidence="2" id="KW-1185">Reference proteome</keyword>
<gene>
    <name evidence="1" type="ORF">D7D52_19960</name>
</gene>
<reference evidence="1 2" key="1">
    <citation type="submission" date="2018-09" db="EMBL/GenBank/DDBJ databases">
        <title>Nocardia yunnanensis sp. nov., an actinomycete isolated from a soil sample.</title>
        <authorList>
            <person name="Zhang J."/>
        </authorList>
    </citation>
    <scope>NUCLEOTIDE SEQUENCE [LARGE SCALE GENOMIC DNA]</scope>
    <source>
        <strain evidence="1 2">CFHS0054</strain>
    </source>
</reference>
<dbReference type="KEGG" id="nyu:D7D52_19960"/>
<dbReference type="Proteomes" id="UP000267164">
    <property type="component" value="Chromosome"/>
</dbReference>
<dbReference type="OrthoDB" id="4560484at2"/>
<name>A0A386ZDK6_9NOCA</name>